<keyword evidence="1" id="KW-0193">Cuticle</keyword>
<gene>
    <name evidence="3" type="primary">CUPC1_1</name>
    <name evidence="3" type="ORF">Anas_14211</name>
</gene>
<evidence type="ECO:0000313" key="3">
    <source>
        <dbReference type="EMBL" id="KAB7499899.1"/>
    </source>
</evidence>
<feature type="non-terminal residue" evidence="3">
    <location>
        <position position="1"/>
    </location>
</feature>
<dbReference type="AlphaFoldDB" id="A0A5N5T1N3"/>
<organism evidence="3 4">
    <name type="scientific">Armadillidium nasatum</name>
    <dbReference type="NCBI Taxonomy" id="96803"/>
    <lineage>
        <taxon>Eukaryota</taxon>
        <taxon>Metazoa</taxon>
        <taxon>Ecdysozoa</taxon>
        <taxon>Arthropoda</taxon>
        <taxon>Crustacea</taxon>
        <taxon>Multicrustacea</taxon>
        <taxon>Malacostraca</taxon>
        <taxon>Eumalacostraca</taxon>
        <taxon>Peracarida</taxon>
        <taxon>Isopoda</taxon>
        <taxon>Oniscidea</taxon>
        <taxon>Crinocheta</taxon>
        <taxon>Armadillidiidae</taxon>
        <taxon>Armadillidium</taxon>
    </lineage>
</organism>
<protein>
    <submittedName>
        <fullName evidence="3">Cuticle protein</fullName>
    </submittedName>
</protein>
<dbReference type="Proteomes" id="UP000326759">
    <property type="component" value="Unassembled WGS sequence"/>
</dbReference>
<dbReference type="OrthoDB" id="6342714at2759"/>
<comment type="caution">
    <text evidence="3">The sequence shown here is derived from an EMBL/GenBank/DDBJ whole genome shotgun (WGS) entry which is preliminary data.</text>
</comment>
<dbReference type="Pfam" id="PF08140">
    <property type="entry name" value="Cuticle_1"/>
    <property type="match status" value="5"/>
</dbReference>
<keyword evidence="2" id="KW-0677">Repeat</keyword>
<accession>A0A5N5T1N3</accession>
<sequence>SAPIPRQAELFLSSFYLGVYSEIFIGNTHEDLGIVNQDGKNIQFSHEFANNIVLIGPSGIVSRDGNNLQLTSGQVSSAVPVAEFITSRGVVGPSGIVRPNGENVQFSQQQVDNFVVTGPSGIVSKDGKNIQFTDDLQFANRNKRSVGFVSRAGNVGTSGILRADGTTDLFDFNTAHNIALIGPSGIVSKDGRNIQFTSDLRIANRNKRSVGFVSPAGNVGTSGVVRVDGTTDLFDFNTAHNIVLIGPSGIVSRDGRNIQFTPDLRIVGKTNRRKRSLPLVGPSGIILEDGTPVQFKSGTTTVLLNGPSGIVLSDGTLVQKRG</sequence>
<reference evidence="3 4" key="1">
    <citation type="journal article" date="2019" name="PLoS Biol.">
        <title>Sex chromosomes control vertical transmission of feminizing Wolbachia symbionts in an isopod.</title>
        <authorList>
            <person name="Becking T."/>
            <person name="Chebbi M.A."/>
            <person name="Giraud I."/>
            <person name="Moumen B."/>
            <person name="Laverre T."/>
            <person name="Caubet Y."/>
            <person name="Peccoud J."/>
            <person name="Gilbert C."/>
            <person name="Cordaux R."/>
        </authorList>
    </citation>
    <scope>NUCLEOTIDE SEQUENCE [LARGE SCALE GENOMIC DNA]</scope>
    <source>
        <strain evidence="3">ANa2</strain>
        <tissue evidence="3">Whole body excluding digestive tract and cuticle</tissue>
    </source>
</reference>
<proteinExistence type="predicted"/>
<keyword evidence="4" id="KW-1185">Reference proteome</keyword>
<name>A0A5N5T1N3_9CRUS</name>
<evidence type="ECO:0000256" key="2">
    <source>
        <dbReference type="ARBA" id="ARBA00022737"/>
    </source>
</evidence>
<evidence type="ECO:0000256" key="1">
    <source>
        <dbReference type="ARBA" id="ARBA00022460"/>
    </source>
</evidence>
<evidence type="ECO:0000313" key="4">
    <source>
        <dbReference type="Proteomes" id="UP000326759"/>
    </source>
</evidence>
<dbReference type="InterPro" id="IPR012539">
    <property type="entry name" value="Cuticle_1"/>
</dbReference>
<dbReference type="GO" id="GO:0042302">
    <property type="term" value="F:structural constituent of cuticle"/>
    <property type="evidence" value="ECO:0007669"/>
    <property type="project" value="UniProtKB-KW"/>
</dbReference>
<dbReference type="EMBL" id="SEYY01016190">
    <property type="protein sequence ID" value="KAB7499899.1"/>
    <property type="molecule type" value="Genomic_DNA"/>
</dbReference>